<evidence type="ECO:0000256" key="1">
    <source>
        <dbReference type="ARBA" id="ARBA00022729"/>
    </source>
</evidence>
<gene>
    <name evidence="5" type="ORF">MGAL_10B063365</name>
</gene>
<keyword evidence="2 3" id="KW-1015">Disulfide bond</keyword>
<dbReference type="InterPro" id="IPR036772">
    <property type="entry name" value="SRCR-like_dom_sf"/>
</dbReference>
<dbReference type="InterPro" id="IPR001190">
    <property type="entry name" value="SRCR"/>
</dbReference>
<dbReference type="EMBL" id="UYJE01004913">
    <property type="protein sequence ID" value="VDI32452.1"/>
    <property type="molecule type" value="Genomic_DNA"/>
</dbReference>
<dbReference type="GO" id="GO:0016020">
    <property type="term" value="C:membrane"/>
    <property type="evidence" value="ECO:0007669"/>
    <property type="project" value="InterPro"/>
</dbReference>
<feature type="domain" description="SRCR" evidence="4">
    <location>
        <begin position="12"/>
        <end position="110"/>
    </location>
</feature>
<accession>A0A8B6EAZ7</accession>
<dbReference type="Gene3D" id="3.10.250.10">
    <property type="entry name" value="SRCR-like domain"/>
    <property type="match status" value="1"/>
</dbReference>
<dbReference type="PROSITE" id="PS00420">
    <property type="entry name" value="SRCR_1"/>
    <property type="match status" value="1"/>
</dbReference>
<dbReference type="FunFam" id="3.10.250.10:FF:000001">
    <property type="entry name" value="Lysyl oxidase 4 isoform X1"/>
    <property type="match status" value="1"/>
</dbReference>
<dbReference type="PRINTS" id="PR00258">
    <property type="entry name" value="SPERACTRCPTR"/>
</dbReference>
<dbReference type="Pfam" id="PF00530">
    <property type="entry name" value="SRCR"/>
    <property type="match status" value="1"/>
</dbReference>
<evidence type="ECO:0000313" key="6">
    <source>
        <dbReference type="Proteomes" id="UP000596742"/>
    </source>
</evidence>
<dbReference type="PANTHER" id="PTHR48071:SF18">
    <property type="entry name" value="DELETED IN MALIGNANT BRAIN TUMORS 1 PROTEIN-RELATED"/>
    <property type="match status" value="1"/>
</dbReference>
<evidence type="ECO:0000256" key="3">
    <source>
        <dbReference type="PROSITE-ProRule" id="PRU00196"/>
    </source>
</evidence>
<dbReference type="SUPFAM" id="SSF56487">
    <property type="entry name" value="SRCR-like"/>
    <property type="match status" value="1"/>
</dbReference>
<evidence type="ECO:0000313" key="5">
    <source>
        <dbReference type="EMBL" id="VDI32452.1"/>
    </source>
</evidence>
<evidence type="ECO:0000256" key="2">
    <source>
        <dbReference type="ARBA" id="ARBA00023157"/>
    </source>
</evidence>
<comment type="caution">
    <text evidence="5">The sequence shown here is derived from an EMBL/GenBank/DDBJ whole genome shotgun (WGS) entry which is preliminary data.</text>
</comment>
<dbReference type="PROSITE" id="PS50287">
    <property type="entry name" value="SRCR_2"/>
    <property type="match status" value="1"/>
</dbReference>
<evidence type="ECO:0000259" key="4">
    <source>
        <dbReference type="PROSITE" id="PS50287"/>
    </source>
</evidence>
<dbReference type="SMART" id="SM00202">
    <property type="entry name" value="SR"/>
    <property type="match status" value="1"/>
</dbReference>
<protein>
    <recommendedName>
        <fullName evidence="4">SRCR domain-containing protein</fullName>
    </recommendedName>
</protein>
<reference evidence="5" key="1">
    <citation type="submission" date="2018-11" db="EMBL/GenBank/DDBJ databases">
        <authorList>
            <person name="Alioto T."/>
            <person name="Alioto T."/>
        </authorList>
    </citation>
    <scope>NUCLEOTIDE SEQUENCE</scope>
</reference>
<dbReference type="Proteomes" id="UP000596742">
    <property type="component" value="Unassembled WGS sequence"/>
</dbReference>
<dbReference type="OrthoDB" id="10066015at2759"/>
<comment type="caution">
    <text evidence="3">Lacks conserved residue(s) required for the propagation of feature annotation.</text>
</comment>
<name>A0A8B6EAZ7_MYTGA</name>
<dbReference type="AlphaFoldDB" id="A0A8B6EAZ7"/>
<dbReference type="PANTHER" id="PTHR48071">
    <property type="entry name" value="SRCR DOMAIN-CONTAINING PROTEIN"/>
    <property type="match status" value="1"/>
</dbReference>
<proteinExistence type="predicted"/>
<sequence>MSSPSEKDEGLLRLISNSAANKGRLEINYKGEWGTICSTRFDDVGAAVACRQLGYRSGQMIRHHYVEDGQGSIWFDNINCSGSENKLIKCTHSINTLHCSHWFDVGRYCYLSCPLEEDAGDTLLKVEVFKLWKRLKCVNTSNICKKVYTWAIRRKSSWDDRVLQLARKYSLIINVEDEIDMNNVWDSSQTFEKESWHHEAWNDKNNVNGNK</sequence>
<organism evidence="5 6">
    <name type="scientific">Mytilus galloprovincialis</name>
    <name type="common">Mediterranean mussel</name>
    <dbReference type="NCBI Taxonomy" id="29158"/>
    <lineage>
        <taxon>Eukaryota</taxon>
        <taxon>Metazoa</taxon>
        <taxon>Spiralia</taxon>
        <taxon>Lophotrochozoa</taxon>
        <taxon>Mollusca</taxon>
        <taxon>Bivalvia</taxon>
        <taxon>Autobranchia</taxon>
        <taxon>Pteriomorphia</taxon>
        <taxon>Mytilida</taxon>
        <taxon>Mytiloidea</taxon>
        <taxon>Mytilidae</taxon>
        <taxon>Mytilinae</taxon>
        <taxon>Mytilus</taxon>
    </lineage>
</organism>
<keyword evidence="6" id="KW-1185">Reference proteome</keyword>
<keyword evidence="1" id="KW-0732">Signal</keyword>
<feature type="disulfide bond" evidence="3">
    <location>
        <begin position="80"/>
        <end position="90"/>
    </location>
</feature>